<evidence type="ECO:0000256" key="1">
    <source>
        <dbReference type="SAM" id="MobiDB-lite"/>
    </source>
</evidence>
<gene>
    <name evidence="2" type="ORF">Asi03nite_00840</name>
</gene>
<dbReference type="AlphaFoldDB" id="A0A919N1W8"/>
<comment type="caution">
    <text evidence="2">The sequence shown here is derived from an EMBL/GenBank/DDBJ whole genome shotgun (WGS) entry which is preliminary data.</text>
</comment>
<reference evidence="2" key="1">
    <citation type="submission" date="2021-01" db="EMBL/GenBank/DDBJ databases">
        <title>Whole genome shotgun sequence of Actinoplanes siamensis NBRC 109076.</title>
        <authorList>
            <person name="Komaki H."/>
            <person name="Tamura T."/>
        </authorList>
    </citation>
    <scope>NUCLEOTIDE SEQUENCE</scope>
    <source>
        <strain evidence="2">NBRC 109076</strain>
    </source>
</reference>
<dbReference type="EMBL" id="BOMW01000002">
    <property type="protein sequence ID" value="GIF02546.1"/>
    <property type="molecule type" value="Genomic_DNA"/>
</dbReference>
<feature type="region of interest" description="Disordered" evidence="1">
    <location>
        <begin position="1"/>
        <end position="49"/>
    </location>
</feature>
<feature type="compositionally biased region" description="Basic and acidic residues" evidence="1">
    <location>
        <begin position="17"/>
        <end position="38"/>
    </location>
</feature>
<sequence length="70" mass="7911">MRGGDEKCGQQQQAAATDDRVDPSGRGGRHQERNDHLRPRTRCSQMPSTAPAMKMIIVQQRAFVNIHLLR</sequence>
<evidence type="ECO:0000313" key="3">
    <source>
        <dbReference type="Proteomes" id="UP000629619"/>
    </source>
</evidence>
<name>A0A919N1W8_9ACTN</name>
<proteinExistence type="predicted"/>
<protein>
    <submittedName>
        <fullName evidence="2">Uncharacterized protein</fullName>
    </submittedName>
</protein>
<evidence type="ECO:0000313" key="2">
    <source>
        <dbReference type="EMBL" id="GIF02546.1"/>
    </source>
</evidence>
<accession>A0A919N1W8</accession>
<keyword evidence="3" id="KW-1185">Reference proteome</keyword>
<dbReference type="Proteomes" id="UP000629619">
    <property type="component" value="Unassembled WGS sequence"/>
</dbReference>
<organism evidence="2 3">
    <name type="scientific">Actinoplanes siamensis</name>
    <dbReference type="NCBI Taxonomy" id="1223317"/>
    <lineage>
        <taxon>Bacteria</taxon>
        <taxon>Bacillati</taxon>
        <taxon>Actinomycetota</taxon>
        <taxon>Actinomycetes</taxon>
        <taxon>Micromonosporales</taxon>
        <taxon>Micromonosporaceae</taxon>
        <taxon>Actinoplanes</taxon>
    </lineage>
</organism>